<dbReference type="EMBL" id="AJLS01000008">
    <property type="protein sequence ID" value="EKN71461.1"/>
    <property type="molecule type" value="Genomic_DNA"/>
</dbReference>
<keyword evidence="3" id="KW-1185">Reference proteome</keyword>
<dbReference type="Proteomes" id="UP000006316">
    <property type="component" value="Unassembled WGS sequence"/>
</dbReference>
<comment type="caution">
    <text evidence="2">The sequence shown here is derived from an EMBL/GenBank/DDBJ whole genome shotgun (WGS) entry which is preliminary data.</text>
</comment>
<dbReference type="PATRIC" id="fig|1117379.3.peg.302"/>
<dbReference type="InterPro" id="IPR025306">
    <property type="entry name" value="Zn-bnd_dom_prob"/>
</dbReference>
<protein>
    <recommendedName>
        <fullName evidence="1">Probable zinc-binding domain-containing protein</fullName>
    </recommendedName>
</protein>
<evidence type="ECO:0000259" key="1">
    <source>
        <dbReference type="Pfam" id="PF13451"/>
    </source>
</evidence>
<accession>K6EDD1</accession>
<reference evidence="2 3" key="1">
    <citation type="journal article" date="2012" name="Front. Microbiol.">
        <title>Redundancy and modularity in membrane-associated dissimilatory nitrate reduction in Bacillus.</title>
        <authorList>
            <person name="Heylen K."/>
            <person name="Keltjens J."/>
        </authorList>
    </citation>
    <scope>NUCLEOTIDE SEQUENCE [LARGE SCALE GENOMIC DNA]</scope>
    <source>
        <strain evidence="3">LMG 21833T</strain>
    </source>
</reference>
<evidence type="ECO:0000313" key="3">
    <source>
        <dbReference type="Proteomes" id="UP000006316"/>
    </source>
</evidence>
<organism evidence="2 3">
    <name type="scientific">Neobacillus bataviensis LMG 21833</name>
    <dbReference type="NCBI Taxonomy" id="1117379"/>
    <lineage>
        <taxon>Bacteria</taxon>
        <taxon>Bacillati</taxon>
        <taxon>Bacillota</taxon>
        <taxon>Bacilli</taxon>
        <taxon>Bacillales</taxon>
        <taxon>Bacillaceae</taxon>
        <taxon>Neobacillus</taxon>
    </lineage>
</organism>
<proteinExistence type="predicted"/>
<dbReference type="AlphaFoldDB" id="K6EDD1"/>
<gene>
    <name evidence="2" type="ORF">BABA_01445</name>
</gene>
<dbReference type="RefSeq" id="WP_007083332.1">
    <property type="nucleotide sequence ID" value="NZ_AJLS01000008.1"/>
</dbReference>
<evidence type="ECO:0000313" key="2">
    <source>
        <dbReference type="EMBL" id="EKN71461.1"/>
    </source>
</evidence>
<feature type="domain" description="Probable zinc-binding" evidence="1">
    <location>
        <begin position="80"/>
        <end position="122"/>
    </location>
</feature>
<dbReference type="Pfam" id="PF13451">
    <property type="entry name" value="zf_Tbcl"/>
    <property type="match status" value="1"/>
</dbReference>
<sequence>MRGTYHFNGDEEIKVILRAVDEIAFIPYLELWEKVDYKKVREEIRRTIKVLNGEMAFDDSVIKEREESINEALEGVKPHDLLLKCWICGERFTFSIGEQNFYKSKGFKYSKRCNDCRNERDDEFFYKQ</sequence>
<name>K6EDD1_9BACI</name>
<dbReference type="eggNOG" id="ENOG503456Y">
    <property type="taxonomic scope" value="Bacteria"/>
</dbReference>